<comment type="caution">
    <text evidence="3">The sequence shown here is derived from an EMBL/GenBank/DDBJ whole genome shotgun (WGS) entry which is preliminary data.</text>
</comment>
<reference evidence="3 4" key="1">
    <citation type="submission" date="2019-02" db="EMBL/GenBank/DDBJ databases">
        <title>Deep-cultivation of Planctomycetes and their phenomic and genomic characterization uncovers novel biology.</title>
        <authorList>
            <person name="Wiegand S."/>
            <person name="Jogler M."/>
            <person name="Boedeker C."/>
            <person name="Pinto D."/>
            <person name="Vollmers J."/>
            <person name="Rivas-Marin E."/>
            <person name="Kohn T."/>
            <person name="Peeters S.H."/>
            <person name="Heuer A."/>
            <person name="Rast P."/>
            <person name="Oberbeckmann S."/>
            <person name="Bunk B."/>
            <person name="Jeske O."/>
            <person name="Meyerdierks A."/>
            <person name="Storesund J.E."/>
            <person name="Kallscheuer N."/>
            <person name="Luecker S."/>
            <person name="Lage O.M."/>
            <person name="Pohl T."/>
            <person name="Merkel B.J."/>
            <person name="Hornburger P."/>
            <person name="Mueller R.-W."/>
            <person name="Bruemmer F."/>
            <person name="Labrenz M."/>
            <person name="Spormann A.M."/>
            <person name="Op Den Camp H."/>
            <person name="Overmann J."/>
            <person name="Amann R."/>
            <person name="Jetten M.S.M."/>
            <person name="Mascher T."/>
            <person name="Medema M.H."/>
            <person name="Devos D.P."/>
            <person name="Kaster A.-K."/>
            <person name="Ovreas L."/>
            <person name="Rohde M."/>
            <person name="Galperin M.Y."/>
            <person name="Jogler C."/>
        </authorList>
    </citation>
    <scope>NUCLEOTIDE SEQUENCE [LARGE SCALE GENOMIC DNA]</scope>
    <source>
        <strain evidence="3 4">Pan14r</strain>
    </source>
</reference>
<dbReference type="PANTHER" id="PTHR43586:SF4">
    <property type="entry name" value="ISOPENICILLIN N EPIMERASE"/>
    <property type="match status" value="1"/>
</dbReference>
<keyword evidence="4" id="KW-1185">Reference proteome</keyword>
<dbReference type="InterPro" id="IPR000192">
    <property type="entry name" value="Aminotrans_V_dom"/>
</dbReference>
<sequence length="390" mass="40706">MLTDCERLYLDHAATSWPKPAGVMQAVADFTLNCGASAGRGAYASAQAAGMILASVRRDLGRLIDAPSPDDISLHASGTLALNVAIAGVLRPGDHVVATATDHNSVLRPLHHFCKHRDVDWTVVKCDAAGRVDPSSIIDAVGPRTRLVAVSHVSNVTGTVQDINAIADSLSGRDALFLVDAAQSLGWIPVDVQVGIDLLAAPCHKALRGPAGTAMLYCAPAVQAQLNTMVFGGTGSYSESLEMPTRYPDRLEAGSLNVPAFAGVAHAVGRLRSDQENKTTNASSIGRQLSERIHAGLHSLPGVTVLGTPGPVPVVSFAIDGMPPADVAAVLDAEFQIEVRAGYHCAALIHSHLPTGDLGTVRVSAGHETTTDQIDRFLQAVEAIAVSMQP</sequence>
<dbReference type="PANTHER" id="PTHR43586">
    <property type="entry name" value="CYSTEINE DESULFURASE"/>
    <property type="match status" value="1"/>
</dbReference>
<name>A0A5C5Y9Q9_9PLAN</name>
<dbReference type="AlphaFoldDB" id="A0A5C5Y9Q9"/>
<dbReference type="InterPro" id="IPR015422">
    <property type="entry name" value="PyrdxlP-dep_Trfase_small"/>
</dbReference>
<evidence type="ECO:0000256" key="1">
    <source>
        <dbReference type="ARBA" id="ARBA00022898"/>
    </source>
</evidence>
<dbReference type="Gene3D" id="3.90.1150.10">
    <property type="entry name" value="Aspartate Aminotransferase, domain 1"/>
    <property type="match status" value="1"/>
</dbReference>
<evidence type="ECO:0000259" key="2">
    <source>
        <dbReference type="Pfam" id="PF00266"/>
    </source>
</evidence>
<accession>A0A5C5Y9Q9</accession>
<dbReference type="Proteomes" id="UP000317238">
    <property type="component" value="Unassembled WGS sequence"/>
</dbReference>
<dbReference type="EC" id="2.8.1.7" evidence="3"/>
<protein>
    <submittedName>
        <fullName evidence="3">Putative cysteine desulfurase</fullName>
        <ecNumber evidence="3">2.8.1.7</ecNumber>
    </submittedName>
</protein>
<dbReference type="Gene3D" id="3.40.640.10">
    <property type="entry name" value="Type I PLP-dependent aspartate aminotransferase-like (Major domain)"/>
    <property type="match status" value="1"/>
</dbReference>
<evidence type="ECO:0000313" key="3">
    <source>
        <dbReference type="EMBL" id="TWT70102.1"/>
    </source>
</evidence>
<dbReference type="Pfam" id="PF00266">
    <property type="entry name" value="Aminotran_5"/>
    <property type="match status" value="1"/>
</dbReference>
<proteinExistence type="predicted"/>
<keyword evidence="3" id="KW-0808">Transferase</keyword>
<evidence type="ECO:0000313" key="4">
    <source>
        <dbReference type="Proteomes" id="UP000317238"/>
    </source>
</evidence>
<dbReference type="InterPro" id="IPR015421">
    <property type="entry name" value="PyrdxlP-dep_Trfase_major"/>
</dbReference>
<keyword evidence="1" id="KW-0663">Pyridoxal phosphate</keyword>
<gene>
    <name evidence="3" type="primary">csd_2</name>
    <name evidence="3" type="ORF">Pan14r_24020</name>
</gene>
<dbReference type="SUPFAM" id="SSF53383">
    <property type="entry name" value="PLP-dependent transferases"/>
    <property type="match status" value="1"/>
</dbReference>
<dbReference type="EMBL" id="SJPL01000001">
    <property type="protein sequence ID" value="TWT70102.1"/>
    <property type="molecule type" value="Genomic_DNA"/>
</dbReference>
<dbReference type="InterPro" id="IPR015424">
    <property type="entry name" value="PyrdxlP-dep_Trfase"/>
</dbReference>
<organism evidence="3 4">
    <name type="scientific">Crateriforma conspicua</name>
    <dbReference type="NCBI Taxonomy" id="2527996"/>
    <lineage>
        <taxon>Bacteria</taxon>
        <taxon>Pseudomonadati</taxon>
        <taxon>Planctomycetota</taxon>
        <taxon>Planctomycetia</taxon>
        <taxon>Planctomycetales</taxon>
        <taxon>Planctomycetaceae</taxon>
        <taxon>Crateriforma</taxon>
    </lineage>
</organism>
<dbReference type="GO" id="GO:0031071">
    <property type="term" value="F:cysteine desulfurase activity"/>
    <property type="evidence" value="ECO:0007669"/>
    <property type="project" value="UniProtKB-EC"/>
</dbReference>
<feature type="domain" description="Aminotransferase class V" evidence="2">
    <location>
        <begin position="9"/>
        <end position="377"/>
    </location>
</feature>